<dbReference type="Pfam" id="PF25869">
    <property type="entry name" value="3HB_CusB"/>
    <property type="match status" value="1"/>
</dbReference>
<organism evidence="10 11">
    <name type="scientific">Natronospira proteinivora</name>
    <dbReference type="NCBI Taxonomy" id="1807133"/>
    <lineage>
        <taxon>Bacteria</taxon>
        <taxon>Pseudomonadati</taxon>
        <taxon>Pseudomonadota</taxon>
        <taxon>Gammaproteobacteria</taxon>
        <taxon>Natronospirales</taxon>
        <taxon>Natronospiraceae</taxon>
        <taxon>Natronospira</taxon>
    </lineage>
</organism>
<evidence type="ECO:0000256" key="3">
    <source>
        <dbReference type="SAM" id="MobiDB-lite"/>
    </source>
</evidence>
<proteinExistence type="inferred from homology"/>
<dbReference type="Pfam" id="PF25967">
    <property type="entry name" value="RND-MFP_C"/>
    <property type="match status" value="1"/>
</dbReference>
<dbReference type="Pfam" id="PF19335">
    <property type="entry name" value="HMBD"/>
    <property type="match status" value="2"/>
</dbReference>
<feature type="domain" description="CusB-like three alpha-helical bundle" evidence="6">
    <location>
        <begin position="222"/>
        <end position="268"/>
    </location>
</feature>
<dbReference type="InterPro" id="IPR045800">
    <property type="entry name" value="HMBD"/>
</dbReference>
<dbReference type="Proteomes" id="UP001523550">
    <property type="component" value="Unassembled WGS sequence"/>
</dbReference>
<dbReference type="PANTHER" id="PTHR30097">
    <property type="entry name" value="CATION EFFLUX SYSTEM PROTEIN CUSB"/>
    <property type="match status" value="1"/>
</dbReference>
<dbReference type="InterPro" id="IPR058791">
    <property type="entry name" value="3HB_CusB"/>
</dbReference>
<dbReference type="EMBL" id="JALJYF010000002">
    <property type="protein sequence ID" value="MCP1727555.1"/>
    <property type="molecule type" value="Genomic_DNA"/>
</dbReference>
<dbReference type="SUPFAM" id="SSF111369">
    <property type="entry name" value="HlyD-like secretion proteins"/>
    <property type="match status" value="1"/>
</dbReference>
<name>A0ABT1G9H4_9GAMM</name>
<feature type="domain" description="Multidrug resistance protein MdtA-like C-terminal permuted SH3" evidence="9">
    <location>
        <begin position="389"/>
        <end position="446"/>
    </location>
</feature>
<dbReference type="PANTHER" id="PTHR30097:SF15">
    <property type="entry name" value="CATION EFFLUX SYSTEM PROTEIN CUSB"/>
    <property type="match status" value="1"/>
</dbReference>
<dbReference type="InterPro" id="IPR058790">
    <property type="entry name" value="BSH_CusB"/>
</dbReference>
<feature type="compositionally biased region" description="Basic and acidic residues" evidence="3">
    <location>
        <begin position="88"/>
        <end position="105"/>
    </location>
</feature>
<feature type="chain" id="PRO_5045878012" evidence="4">
    <location>
        <begin position="22"/>
        <end position="469"/>
    </location>
</feature>
<feature type="domain" description="Heavy metal binding" evidence="5">
    <location>
        <begin position="55"/>
        <end position="79"/>
    </location>
</feature>
<comment type="caution">
    <text evidence="10">The sequence shown here is derived from an EMBL/GenBank/DDBJ whole genome shotgun (WGS) entry which is preliminary data.</text>
</comment>
<evidence type="ECO:0000259" key="7">
    <source>
        <dbReference type="Pfam" id="PF25919"/>
    </source>
</evidence>
<keyword evidence="11" id="KW-1185">Reference proteome</keyword>
<evidence type="ECO:0000256" key="1">
    <source>
        <dbReference type="ARBA" id="ARBA00009477"/>
    </source>
</evidence>
<accession>A0ABT1G9H4</accession>
<reference evidence="10 11" key="1">
    <citation type="submission" date="2022-03" db="EMBL/GenBank/DDBJ databases">
        <title>Genomic Encyclopedia of Type Strains, Phase III (KMG-III): the genomes of soil and plant-associated and newly described type strains.</title>
        <authorList>
            <person name="Whitman W."/>
        </authorList>
    </citation>
    <scope>NUCLEOTIDE SEQUENCE [LARGE SCALE GENOMIC DNA]</scope>
    <source>
        <strain evidence="10 11">BSker1</strain>
    </source>
</reference>
<protein>
    <submittedName>
        <fullName evidence="10">Cu(I)/Ag(I) efflux system membrane fusion protein</fullName>
    </submittedName>
</protein>
<dbReference type="Gene3D" id="2.40.420.20">
    <property type="match status" value="1"/>
</dbReference>
<feature type="domain" description="CusB-like barrel-sandwich hybrid" evidence="7">
    <location>
        <begin position="187"/>
        <end position="302"/>
    </location>
</feature>
<evidence type="ECO:0000313" key="10">
    <source>
        <dbReference type="EMBL" id="MCP1727555.1"/>
    </source>
</evidence>
<dbReference type="InterPro" id="IPR006143">
    <property type="entry name" value="RND_pump_MFP"/>
</dbReference>
<dbReference type="InterPro" id="IPR058627">
    <property type="entry name" value="MdtA-like_C"/>
</dbReference>
<sequence length="469" mass="53051">MNALTLIRRLMAISLLGLLMACGNGEDHHDHAEHESHDHGEEVHDHDHDHGDDAYYCPMHPEVTDDEPGSCPICGMDLVSDDDEDNGDHDHHDHDHDHDHEHEDGNGDGVWTCPMHPQIEEDEPGRCPICGMDLVQREGHDMEVDQVHVPAGMQQAMNIRTTTAEHGRLMRRIETVGRVEYDQSRLHHIHPRVEGWIHELDVDAEGDHVSQGDRLFTLYSPELINAQEELLQALRRGEGRVVEAARDRLRALDVNEEVIERLERERRVIQFVPWYAHQDAYVTQLGVRHGMYVEPGSEIMELADLSQLWVIADVFENQADWISQGQHAQIGLPYAPGRQLESEISHIYPTLDPVTRSVRVRLPVENVDTGLRPGMWNAVTIHAEPSEEAVIIPREAVIWTGRGNRVVIREDENHFRVREITPGMVSGDQIVILDGIEAGDEVVLSGHFLIDSEASIQGGHGRVEDHSDH</sequence>
<comment type="similarity">
    <text evidence="1">Belongs to the membrane fusion protein (MFP) (TC 8.A.1) family.</text>
</comment>
<evidence type="ECO:0000259" key="5">
    <source>
        <dbReference type="Pfam" id="PF19335"/>
    </source>
</evidence>
<dbReference type="Pfam" id="PF25919">
    <property type="entry name" value="BSH_CusB"/>
    <property type="match status" value="1"/>
</dbReference>
<dbReference type="NCBIfam" id="TIGR01730">
    <property type="entry name" value="RND_mfp"/>
    <property type="match status" value="1"/>
</dbReference>
<feature type="domain" description="CusB-like beta-barrel" evidence="8">
    <location>
        <begin position="307"/>
        <end position="384"/>
    </location>
</feature>
<evidence type="ECO:0000259" key="9">
    <source>
        <dbReference type="Pfam" id="PF25967"/>
    </source>
</evidence>
<keyword evidence="2" id="KW-0813">Transport</keyword>
<evidence type="ECO:0000256" key="2">
    <source>
        <dbReference type="ARBA" id="ARBA00022448"/>
    </source>
</evidence>
<evidence type="ECO:0000259" key="8">
    <source>
        <dbReference type="Pfam" id="PF25954"/>
    </source>
</evidence>
<dbReference type="Pfam" id="PF25954">
    <property type="entry name" value="Beta-barrel_RND_2"/>
    <property type="match status" value="1"/>
</dbReference>
<feature type="signal peptide" evidence="4">
    <location>
        <begin position="1"/>
        <end position="21"/>
    </location>
</feature>
<feature type="domain" description="Heavy metal binding" evidence="5">
    <location>
        <begin position="110"/>
        <end position="136"/>
    </location>
</feature>
<evidence type="ECO:0000259" key="6">
    <source>
        <dbReference type="Pfam" id="PF25869"/>
    </source>
</evidence>
<keyword evidence="4" id="KW-0732">Signal</keyword>
<dbReference type="InterPro" id="IPR058792">
    <property type="entry name" value="Beta-barrel_RND_2"/>
</dbReference>
<evidence type="ECO:0000313" key="11">
    <source>
        <dbReference type="Proteomes" id="UP001523550"/>
    </source>
</evidence>
<dbReference type="InterPro" id="IPR051909">
    <property type="entry name" value="MFP_Cation_Efflux"/>
</dbReference>
<dbReference type="Gene3D" id="6.10.140.730">
    <property type="match status" value="1"/>
</dbReference>
<feature type="region of interest" description="Disordered" evidence="3">
    <location>
        <begin position="77"/>
        <end position="108"/>
    </location>
</feature>
<dbReference type="RefSeq" id="WP_253447925.1">
    <property type="nucleotide sequence ID" value="NZ_JALJYF010000002.1"/>
</dbReference>
<feature type="region of interest" description="Disordered" evidence="3">
    <location>
        <begin position="28"/>
        <end position="51"/>
    </location>
</feature>
<evidence type="ECO:0000256" key="4">
    <source>
        <dbReference type="SAM" id="SignalP"/>
    </source>
</evidence>
<dbReference type="Gene3D" id="2.40.30.170">
    <property type="match status" value="1"/>
</dbReference>
<gene>
    <name evidence="10" type="ORF">J2T60_001555</name>
</gene>